<dbReference type="Proteomes" id="UP000076798">
    <property type="component" value="Unassembled WGS sequence"/>
</dbReference>
<feature type="domain" description="Fe-containing alcohol dehydrogenase-like C-terminal" evidence="3">
    <location>
        <begin position="206"/>
        <end position="381"/>
    </location>
</feature>
<dbReference type="InterPro" id="IPR001670">
    <property type="entry name" value="ADH_Fe/GldA"/>
</dbReference>
<dbReference type="InterPro" id="IPR039697">
    <property type="entry name" value="Alcohol_dehydrogenase_Fe"/>
</dbReference>
<dbReference type="InterPro" id="IPR018211">
    <property type="entry name" value="ADH_Fe_CS"/>
</dbReference>
<dbReference type="GO" id="GO:0004022">
    <property type="term" value="F:alcohol dehydrogenase (NAD+) activity"/>
    <property type="evidence" value="ECO:0007669"/>
    <property type="project" value="TreeGrafter"/>
</dbReference>
<dbReference type="InterPro" id="IPR056798">
    <property type="entry name" value="ADH_Fe_C"/>
</dbReference>
<dbReference type="OrthoDB" id="3360544at2759"/>
<name>A0A165XIK1_9AGAM</name>
<dbReference type="Pfam" id="PF00465">
    <property type="entry name" value="Fe-ADH"/>
    <property type="match status" value="1"/>
</dbReference>
<evidence type="ECO:0000313" key="5">
    <source>
        <dbReference type="Proteomes" id="UP000076798"/>
    </source>
</evidence>
<sequence>MTEDGKIAFAADDALRIGSHGTTITTHGYYAWTDTLKGVYYGAGSVQTALPTLLDLLDGHKALIVTGKSLYTKTEVVKKVEAILKSKNAYGGTFWEIGEHSPIAGIRNGATKFKEAGCDIIVAVGGGSPVDATKAIIYYLQQETKGQFVKQIAIPTTLSAAEYTIGAGYTNEEGVKVAVSDQQLAPSGIILDSELTLDTPERLWLSTGIRALDHAVENLYRPLIPPPMKALCYVALRDLFTYLPKSKADPSNVTYRTKLQLASWMSLWPIKLQKYSALGLSHALGHKLGARYSIGHGITSCLTLAPTVHYKATSASEEDKQWLSDALFYLRIPTTGSLESDVHTLADAIDKLVAELGLKTNLEEQKVPRADAESIAAQAIGGKDGPEYPHVVNLVKSLWPSATSA</sequence>
<dbReference type="AlphaFoldDB" id="A0A165XIK1"/>
<dbReference type="PANTHER" id="PTHR11496">
    <property type="entry name" value="ALCOHOL DEHYDROGENASE"/>
    <property type="match status" value="1"/>
</dbReference>
<dbReference type="GO" id="GO:0046872">
    <property type="term" value="F:metal ion binding"/>
    <property type="evidence" value="ECO:0007669"/>
    <property type="project" value="InterPro"/>
</dbReference>
<dbReference type="GO" id="GO:0005739">
    <property type="term" value="C:mitochondrion"/>
    <property type="evidence" value="ECO:0007669"/>
    <property type="project" value="TreeGrafter"/>
</dbReference>
<dbReference type="CDD" id="cd08192">
    <property type="entry name" value="MAR-like"/>
    <property type="match status" value="1"/>
</dbReference>
<feature type="domain" description="Alcohol dehydrogenase iron-type/glycerol dehydrogenase GldA" evidence="2">
    <location>
        <begin position="39"/>
        <end position="192"/>
    </location>
</feature>
<protein>
    <submittedName>
        <fullName evidence="4">Dehydroquinate synthase-like protein</fullName>
    </submittedName>
</protein>
<dbReference type="Gene3D" id="3.40.50.1970">
    <property type="match status" value="1"/>
</dbReference>
<dbReference type="Pfam" id="PF25137">
    <property type="entry name" value="ADH_Fe_C"/>
    <property type="match status" value="1"/>
</dbReference>
<proteinExistence type="predicted"/>
<dbReference type="PANTHER" id="PTHR11496:SF97">
    <property type="entry name" value="ALCOHOL DEHYDROGENASE IRON-TYPE_GLYCEROL DEHYDROGENASE GLDA DOMAIN-CONTAINING PROTEIN"/>
    <property type="match status" value="1"/>
</dbReference>
<dbReference type="PROSITE" id="PS00060">
    <property type="entry name" value="ADH_IRON_2"/>
    <property type="match status" value="1"/>
</dbReference>
<reference evidence="4 5" key="1">
    <citation type="journal article" date="2016" name="Mol. Biol. Evol.">
        <title>Comparative Genomics of Early-Diverging Mushroom-Forming Fungi Provides Insights into the Origins of Lignocellulose Decay Capabilities.</title>
        <authorList>
            <person name="Nagy L.G."/>
            <person name="Riley R."/>
            <person name="Tritt A."/>
            <person name="Adam C."/>
            <person name="Daum C."/>
            <person name="Floudas D."/>
            <person name="Sun H."/>
            <person name="Yadav J.S."/>
            <person name="Pangilinan J."/>
            <person name="Larsson K.H."/>
            <person name="Matsuura K."/>
            <person name="Barry K."/>
            <person name="Labutti K."/>
            <person name="Kuo R."/>
            <person name="Ohm R.A."/>
            <person name="Bhattacharya S.S."/>
            <person name="Shirouzu T."/>
            <person name="Yoshinaga Y."/>
            <person name="Martin F.M."/>
            <person name="Grigoriev I.V."/>
            <person name="Hibbett D.S."/>
        </authorList>
    </citation>
    <scope>NUCLEOTIDE SEQUENCE [LARGE SCALE GENOMIC DNA]</scope>
    <source>
        <strain evidence="4 5">HHB10207 ss-3</strain>
    </source>
</reference>
<dbReference type="EMBL" id="KV428366">
    <property type="protein sequence ID" value="KZT32227.1"/>
    <property type="molecule type" value="Genomic_DNA"/>
</dbReference>
<organism evidence="4 5">
    <name type="scientific">Sistotremastrum suecicum HHB10207 ss-3</name>
    <dbReference type="NCBI Taxonomy" id="1314776"/>
    <lineage>
        <taxon>Eukaryota</taxon>
        <taxon>Fungi</taxon>
        <taxon>Dikarya</taxon>
        <taxon>Basidiomycota</taxon>
        <taxon>Agaricomycotina</taxon>
        <taxon>Agaricomycetes</taxon>
        <taxon>Sistotremastrales</taxon>
        <taxon>Sistotremastraceae</taxon>
        <taxon>Sistotremastrum</taxon>
    </lineage>
</organism>
<keyword evidence="5" id="KW-1185">Reference proteome</keyword>
<gene>
    <name evidence="4" type="ORF">SISSUDRAFT_568186</name>
</gene>
<evidence type="ECO:0000259" key="3">
    <source>
        <dbReference type="Pfam" id="PF25137"/>
    </source>
</evidence>
<dbReference type="Gene3D" id="1.20.1090.10">
    <property type="entry name" value="Dehydroquinate synthase-like - alpha domain"/>
    <property type="match status" value="1"/>
</dbReference>
<evidence type="ECO:0000313" key="4">
    <source>
        <dbReference type="EMBL" id="KZT32227.1"/>
    </source>
</evidence>
<dbReference type="STRING" id="1314776.A0A165XIK1"/>
<evidence type="ECO:0000256" key="1">
    <source>
        <dbReference type="ARBA" id="ARBA00023002"/>
    </source>
</evidence>
<dbReference type="SUPFAM" id="SSF56796">
    <property type="entry name" value="Dehydroquinate synthase-like"/>
    <property type="match status" value="1"/>
</dbReference>
<keyword evidence="1" id="KW-0560">Oxidoreductase</keyword>
<accession>A0A165XIK1</accession>
<evidence type="ECO:0000259" key="2">
    <source>
        <dbReference type="Pfam" id="PF00465"/>
    </source>
</evidence>